<feature type="domain" description="Solute-binding protein family 3/N-terminal" evidence="6">
    <location>
        <begin position="61"/>
        <end position="280"/>
    </location>
</feature>
<evidence type="ECO:0000313" key="8">
    <source>
        <dbReference type="Proteomes" id="UP000252707"/>
    </source>
</evidence>
<dbReference type="GO" id="GO:0009279">
    <property type="term" value="C:cell outer membrane"/>
    <property type="evidence" value="ECO:0007669"/>
    <property type="project" value="UniProtKB-SubCell"/>
</dbReference>
<comment type="caution">
    <text evidence="7">The sequence shown here is derived from an EMBL/GenBank/DDBJ whole genome shotgun (WGS) entry which is preliminary data.</text>
</comment>
<keyword evidence="4" id="KW-0998">Cell outer membrane</keyword>
<dbReference type="InterPro" id="IPR008258">
    <property type="entry name" value="Transglycosylase_SLT_dom_1"/>
</dbReference>
<dbReference type="CDD" id="cd01009">
    <property type="entry name" value="PBP2_YfhD_N"/>
    <property type="match status" value="1"/>
</dbReference>
<evidence type="ECO:0000313" key="7">
    <source>
        <dbReference type="EMBL" id="RCX28074.1"/>
    </source>
</evidence>
<accession>A0A369C8E6</accession>
<keyword evidence="4" id="KW-0472">Membrane</keyword>
<dbReference type="Proteomes" id="UP000252707">
    <property type="component" value="Unassembled WGS sequence"/>
</dbReference>
<dbReference type="EMBL" id="QPJY01000008">
    <property type="protein sequence ID" value="RCX28074.1"/>
    <property type="molecule type" value="Genomic_DNA"/>
</dbReference>
<dbReference type="InterPro" id="IPR001638">
    <property type="entry name" value="Solute-binding_3/MltF_N"/>
</dbReference>
<evidence type="ECO:0000256" key="1">
    <source>
        <dbReference type="ARBA" id="ARBA00004339"/>
    </source>
</evidence>
<dbReference type="Gene3D" id="3.40.190.10">
    <property type="entry name" value="Periplasmic binding protein-like II"/>
    <property type="match status" value="4"/>
</dbReference>
<comment type="subcellular location">
    <subcellularLocation>
        <location evidence="1">Cell outer membrane</location>
        <topology evidence="1">Peripheral membrane protein</topology>
    </subcellularLocation>
</comment>
<evidence type="ECO:0000256" key="3">
    <source>
        <dbReference type="ARBA" id="ARBA00022729"/>
    </source>
</evidence>
<evidence type="ECO:0000256" key="4">
    <source>
        <dbReference type="ARBA" id="ARBA00023237"/>
    </source>
</evidence>
<gene>
    <name evidence="7" type="ORF">DFQ59_108102</name>
</gene>
<protein>
    <submittedName>
        <fullName evidence="7">Membrane-bound lytic murein transglycosylase F</fullName>
    </submittedName>
</protein>
<dbReference type="Gene3D" id="1.10.530.10">
    <property type="match status" value="1"/>
</dbReference>
<dbReference type="SMART" id="SM00062">
    <property type="entry name" value="PBPb"/>
    <property type="match status" value="2"/>
</dbReference>
<dbReference type="CDD" id="cd13403">
    <property type="entry name" value="MLTF-like"/>
    <property type="match status" value="1"/>
</dbReference>
<feature type="compositionally biased region" description="Low complexity" evidence="5">
    <location>
        <begin position="735"/>
        <end position="750"/>
    </location>
</feature>
<dbReference type="SUPFAM" id="SSF53955">
    <property type="entry name" value="Lysozyme-like"/>
    <property type="match status" value="1"/>
</dbReference>
<dbReference type="InterPro" id="IPR023346">
    <property type="entry name" value="Lysozyme-like_dom_sf"/>
</dbReference>
<organism evidence="7 8">
    <name type="scientific">Thioalbus denitrificans</name>
    <dbReference type="NCBI Taxonomy" id="547122"/>
    <lineage>
        <taxon>Bacteria</taxon>
        <taxon>Pseudomonadati</taxon>
        <taxon>Pseudomonadota</taxon>
        <taxon>Gammaproteobacteria</taxon>
        <taxon>Chromatiales</taxon>
        <taxon>Ectothiorhodospiraceae</taxon>
        <taxon>Thioalbus</taxon>
    </lineage>
</organism>
<keyword evidence="3" id="KW-0732">Signal</keyword>
<evidence type="ECO:0000259" key="6">
    <source>
        <dbReference type="SMART" id="SM00062"/>
    </source>
</evidence>
<comment type="similarity">
    <text evidence="2">Belongs to the bacterial solute-binding protein 3 family.</text>
</comment>
<evidence type="ECO:0000256" key="5">
    <source>
        <dbReference type="SAM" id="MobiDB-lite"/>
    </source>
</evidence>
<name>A0A369C8E6_9GAMM</name>
<reference evidence="7 8" key="1">
    <citation type="submission" date="2018-07" db="EMBL/GenBank/DDBJ databases">
        <title>Genomic Encyclopedia of Type Strains, Phase IV (KMG-IV): sequencing the most valuable type-strain genomes for metagenomic binning, comparative biology and taxonomic classification.</title>
        <authorList>
            <person name="Goeker M."/>
        </authorList>
    </citation>
    <scope>NUCLEOTIDE SEQUENCE [LARGE SCALE GENOMIC DNA]</scope>
    <source>
        <strain evidence="7 8">DSM 26407</strain>
    </source>
</reference>
<dbReference type="SUPFAM" id="SSF53850">
    <property type="entry name" value="Periplasmic binding protein-like II"/>
    <property type="match status" value="2"/>
</dbReference>
<dbReference type="RefSeq" id="WP_114280492.1">
    <property type="nucleotide sequence ID" value="NZ_QPJY01000008.1"/>
</dbReference>
<dbReference type="AlphaFoldDB" id="A0A369C8E6"/>
<proteinExistence type="inferred from homology"/>
<keyword evidence="8" id="KW-1185">Reference proteome</keyword>
<feature type="region of interest" description="Disordered" evidence="5">
    <location>
        <begin position="712"/>
        <end position="750"/>
    </location>
</feature>
<sequence length="750" mass="83897">MPVTTATTPRRATARGSGQGWLALLWLLALLLSACSDEADTGRAIDLVPGGDLAAILKRGELRVLLPRHYLDQVLPADTPRPGQSFITEFAIGLGVDIRWVYTETRDDLIPQLLAGAGDLIGTSLIITPERKRKVAFTVPLGVVREQVVVRGADRADIAGTPDLHNRTVALHPGTAAWQRLELLQEEIPGLTLAALPESQTLVKTLDQVADGFYDATVIPARLGREVLPTRPQLAAAFFLGDERPTAWAVRPDAPALREALDQFIYANRLAEQPETYTEDLDGLKKRGVLRVLTRNNPATYFILRGERLGFEYELVSAFAKSRGLRVEMVIPPSREDLIPWLQQGRGDLIAASLTITDERRNIPDIAFSRPYNEVSETLVSRAAELPLRSVDDLAGRDVVVRPSSSYWETIKRIQEQGVPVRLRPAPEEQETEWIIGQVAETVYDLTVADSDILDIELTWRDDVKADLVLGEPVPHGWVVHRQAPKLLAAVNDFIARTYRGRDYNILYRKYFRDPHKVRRHVEFRTARSGVLSPWDDVIRQHAEDYGFDWRLIVAQMYQESRFDPEAESWMGAQGLMQLMPRTATELGHDEPTDPASSIRAGVRYLALLRQRFDPGIPLAERTWLALAAYNAGYGHVADARRLARKLDLDPDRWSGNVEKAMGLLTLDRYAREAEHGYCRCNQTVHYVREIRNRYDAYVEATRNLAAIRESNDARANGNGNGNEDDGQDRRMLRSAAAAEDGAKESAAGP</sequence>
<dbReference type="PANTHER" id="PTHR35936">
    <property type="entry name" value="MEMBRANE-BOUND LYTIC MUREIN TRANSGLYCOSYLASE F"/>
    <property type="match status" value="1"/>
</dbReference>
<feature type="domain" description="Solute-binding protein family 3/N-terminal" evidence="6">
    <location>
        <begin position="289"/>
        <end position="515"/>
    </location>
</feature>
<dbReference type="PANTHER" id="PTHR35936:SF32">
    <property type="entry name" value="MEMBRANE-BOUND LYTIC MUREIN TRANSGLYCOSYLASE F"/>
    <property type="match status" value="1"/>
</dbReference>
<dbReference type="OrthoDB" id="9815002at2"/>
<evidence type="ECO:0000256" key="2">
    <source>
        <dbReference type="ARBA" id="ARBA00010333"/>
    </source>
</evidence>
<dbReference type="Pfam" id="PF00497">
    <property type="entry name" value="SBP_bac_3"/>
    <property type="match status" value="2"/>
</dbReference>
<dbReference type="Pfam" id="PF01464">
    <property type="entry name" value="SLT"/>
    <property type="match status" value="1"/>
</dbReference>